<evidence type="ECO:0000256" key="1">
    <source>
        <dbReference type="SAM" id="MobiDB-lite"/>
    </source>
</evidence>
<name>A0AA88DLM3_FICCA</name>
<dbReference type="EMBL" id="BTGU01000071">
    <property type="protein sequence ID" value="GMN57567.1"/>
    <property type="molecule type" value="Genomic_DNA"/>
</dbReference>
<dbReference type="Proteomes" id="UP001187192">
    <property type="component" value="Unassembled WGS sequence"/>
</dbReference>
<dbReference type="AlphaFoldDB" id="A0AA88DLM3"/>
<gene>
    <name evidence="2" type="ORF">TIFTF001_026679</name>
</gene>
<reference evidence="2" key="1">
    <citation type="submission" date="2023-07" db="EMBL/GenBank/DDBJ databases">
        <title>draft genome sequence of fig (Ficus carica).</title>
        <authorList>
            <person name="Takahashi T."/>
            <person name="Nishimura K."/>
        </authorList>
    </citation>
    <scope>NUCLEOTIDE SEQUENCE</scope>
</reference>
<keyword evidence="3" id="KW-1185">Reference proteome</keyword>
<evidence type="ECO:0000313" key="3">
    <source>
        <dbReference type="Proteomes" id="UP001187192"/>
    </source>
</evidence>
<proteinExistence type="predicted"/>
<evidence type="ECO:0000313" key="2">
    <source>
        <dbReference type="EMBL" id="GMN57567.1"/>
    </source>
</evidence>
<sequence>MIPISLLDLSESATVSHRCEIPRSNSNARKREIMISPPPFRRRDSNDHSVASVPFTYNQ</sequence>
<organism evidence="2 3">
    <name type="scientific">Ficus carica</name>
    <name type="common">Common fig</name>
    <dbReference type="NCBI Taxonomy" id="3494"/>
    <lineage>
        <taxon>Eukaryota</taxon>
        <taxon>Viridiplantae</taxon>
        <taxon>Streptophyta</taxon>
        <taxon>Embryophyta</taxon>
        <taxon>Tracheophyta</taxon>
        <taxon>Spermatophyta</taxon>
        <taxon>Magnoliopsida</taxon>
        <taxon>eudicotyledons</taxon>
        <taxon>Gunneridae</taxon>
        <taxon>Pentapetalae</taxon>
        <taxon>rosids</taxon>
        <taxon>fabids</taxon>
        <taxon>Rosales</taxon>
        <taxon>Moraceae</taxon>
        <taxon>Ficeae</taxon>
        <taxon>Ficus</taxon>
    </lineage>
</organism>
<accession>A0AA88DLM3</accession>
<comment type="caution">
    <text evidence="2">The sequence shown here is derived from an EMBL/GenBank/DDBJ whole genome shotgun (WGS) entry which is preliminary data.</text>
</comment>
<protein>
    <submittedName>
        <fullName evidence="2">Uncharacterized protein</fullName>
    </submittedName>
</protein>
<feature type="region of interest" description="Disordered" evidence="1">
    <location>
        <begin position="22"/>
        <end position="59"/>
    </location>
</feature>